<protein>
    <submittedName>
        <fullName evidence="2">Uncharacterized protein</fullName>
    </submittedName>
</protein>
<evidence type="ECO:0000256" key="1">
    <source>
        <dbReference type="SAM" id="MobiDB-lite"/>
    </source>
</evidence>
<name>A0A9P6NLJ6_9BASI</name>
<feature type="region of interest" description="Disordered" evidence="1">
    <location>
        <begin position="110"/>
        <end position="131"/>
    </location>
</feature>
<organism evidence="2 3">
    <name type="scientific">Cronartium quercuum f. sp. fusiforme G11</name>
    <dbReference type="NCBI Taxonomy" id="708437"/>
    <lineage>
        <taxon>Eukaryota</taxon>
        <taxon>Fungi</taxon>
        <taxon>Dikarya</taxon>
        <taxon>Basidiomycota</taxon>
        <taxon>Pucciniomycotina</taxon>
        <taxon>Pucciniomycetes</taxon>
        <taxon>Pucciniales</taxon>
        <taxon>Coleosporiaceae</taxon>
        <taxon>Cronartium</taxon>
    </lineage>
</organism>
<dbReference type="AlphaFoldDB" id="A0A9P6NLJ6"/>
<reference evidence="2" key="1">
    <citation type="submission" date="2013-11" db="EMBL/GenBank/DDBJ databases">
        <title>Genome sequence of the fusiform rust pathogen reveals effectors for host alternation and coevolution with pine.</title>
        <authorList>
            <consortium name="DOE Joint Genome Institute"/>
            <person name="Smith K."/>
            <person name="Pendleton A."/>
            <person name="Kubisiak T."/>
            <person name="Anderson C."/>
            <person name="Salamov A."/>
            <person name="Aerts A."/>
            <person name="Riley R."/>
            <person name="Clum A."/>
            <person name="Lindquist E."/>
            <person name="Ence D."/>
            <person name="Campbell M."/>
            <person name="Kronenberg Z."/>
            <person name="Feau N."/>
            <person name="Dhillon B."/>
            <person name="Hamelin R."/>
            <person name="Burleigh J."/>
            <person name="Smith J."/>
            <person name="Yandell M."/>
            <person name="Nelson C."/>
            <person name="Grigoriev I."/>
            <person name="Davis J."/>
        </authorList>
    </citation>
    <scope>NUCLEOTIDE SEQUENCE</scope>
    <source>
        <strain evidence="2">G11</strain>
    </source>
</reference>
<sequence>MRRSSYGGFKKHARFVSCQAKTEGFCGISENYALYQSLLAGIRVRTGRKMPTYEPKLGFSFVSRCQSPAKNSFPGYLPSEYTADYSLCSECVLGRRGRCTPPSLSPLVSFRSGGPSSEGGATGLPSGGRAL</sequence>
<evidence type="ECO:0000313" key="2">
    <source>
        <dbReference type="EMBL" id="KAG0145775.1"/>
    </source>
</evidence>
<keyword evidence="3" id="KW-1185">Reference proteome</keyword>
<proteinExistence type="predicted"/>
<dbReference type="EMBL" id="MU167271">
    <property type="protein sequence ID" value="KAG0145775.1"/>
    <property type="molecule type" value="Genomic_DNA"/>
</dbReference>
<accession>A0A9P6NLJ6</accession>
<evidence type="ECO:0000313" key="3">
    <source>
        <dbReference type="Proteomes" id="UP000886653"/>
    </source>
</evidence>
<gene>
    <name evidence="2" type="ORF">CROQUDRAFT_93505</name>
</gene>
<dbReference type="Proteomes" id="UP000886653">
    <property type="component" value="Unassembled WGS sequence"/>
</dbReference>
<feature type="compositionally biased region" description="Gly residues" evidence="1">
    <location>
        <begin position="116"/>
        <end position="131"/>
    </location>
</feature>
<comment type="caution">
    <text evidence="2">The sequence shown here is derived from an EMBL/GenBank/DDBJ whole genome shotgun (WGS) entry which is preliminary data.</text>
</comment>